<dbReference type="InterPro" id="IPR020568">
    <property type="entry name" value="Ribosomal_Su5_D2-typ_SF"/>
</dbReference>
<dbReference type="EMBL" id="LT615367">
    <property type="protein sequence ID" value="SLM65025.1"/>
    <property type="molecule type" value="Genomic_DNA"/>
</dbReference>
<evidence type="ECO:0000256" key="3">
    <source>
        <dbReference type="ARBA" id="ARBA00022840"/>
    </source>
</evidence>
<dbReference type="NCBIfam" id="NF007365">
    <property type="entry name" value="PRK09862.1"/>
    <property type="match status" value="1"/>
</dbReference>
<comment type="similarity">
    <text evidence="1">Belongs to the Mg-chelatase subunits D/I family. ComM subfamily.</text>
</comment>
<dbReference type="PANTHER" id="PTHR32039">
    <property type="entry name" value="MAGNESIUM-CHELATASE SUBUNIT CHLI"/>
    <property type="match status" value="1"/>
</dbReference>
<dbReference type="Proteomes" id="UP000294820">
    <property type="component" value="Chromosome 1"/>
</dbReference>
<dbReference type="InterPro" id="IPR003593">
    <property type="entry name" value="AAA+_ATPase"/>
</dbReference>
<feature type="domain" description="AAA+ ATPase" evidence="4">
    <location>
        <begin position="268"/>
        <end position="430"/>
    </location>
</feature>
<proteinExistence type="inferred from homology"/>
<dbReference type="SMART" id="SM00382">
    <property type="entry name" value="AAA"/>
    <property type="match status" value="1"/>
</dbReference>
<dbReference type="InterPro" id="IPR004482">
    <property type="entry name" value="Mg_chelat-rel"/>
</dbReference>
<dbReference type="Gene3D" id="3.30.230.10">
    <property type="match status" value="1"/>
</dbReference>
<dbReference type="KEGG" id="daq:DAQ1742_04268"/>
<evidence type="ECO:0000313" key="6">
    <source>
        <dbReference type="Proteomes" id="UP000294820"/>
    </source>
</evidence>
<evidence type="ECO:0000313" key="5">
    <source>
        <dbReference type="EMBL" id="SLM65025.1"/>
    </source>
</evidence>
<dbReference type="GO" id="GO:0003677">
    <property type="term" value="F:DNA binding"/>
    <property type="evidence" value="ECO:0007669"/>
    <property type="project" value="InterPro"/>
</dbReference>
<evidence type="ECO:0000256" key="2">
    <source>
        <dbReference type="ARBA" id="ARBA00022741"/>
    </source>
</evidence>
<dbReference type="Gene3D" id="3.40.50.300">
    <property type="entry name" value="P-loop containing nucleotide triphosphate hydrolases"/>
    <property type="match status" value="1"/>
</dbReference>
<dbReference type="InterPro" id="IPR001208">
    <property type="entry name" value="MCM_dom"/>
</dbReference>
<dbReference type="InterPro" id="IPR027417">
    <property type="entry name" value="P-loop_NTPase"/>
</dbReference>
<dbReference type="InterPro" id="IPR000523">
    <property type="entry name" value="Mg_chelatse_chII-like_cat_dom"/>
</dbReference>
<protein>
    <submittedName>
        <fullName evidence="5">MG(2+) CHELATASE FAMILY PROTEIN / ComM-related protein</fullName>
    </submittedName>
</protein>
<keyword evidence="3" id="KW-0067">ATP-binding</keyword>
<dbReference type="PRINTS" id="PR01657">
    <property type="entry name" value="MCMFAMILY"/>
</dbReference>
<dbReference type="NCBIfam" id="TIGR00368">
    <property type="entry name" value="YifB family Mg chelatase-like AAA ATPase"/>
    <property type="match status" value="1"/>
</dbReference>
<evidence type="ECO:0000256" key="1">
    <source>
        <dbReference type="ARBA" id="ARBA00006354"/>
    </source>
</evidence>
<dbReference type="PANTHER" id="PTHR32039:SF7">
    <property type="entry name" value="COMPETENCE PROTEIN COMM"/>
    <property type="match status" value="1"/>
</dbReference>
<keyword evidence="2" id="KW-0547">Nucleotide-binding</keyword>
<accession>A0A375AG32</accession>
<dbReference type="InterPro" id="IPR045006">
    <property type="entry name" value="CHLI-like"/>
</dbReference>
<sequence>MVLAIALFVIKQACIAILCFRAATAIFFLATARTTVTVMMHKRPQHPMMYPSQGGMRMTLAITYTRATIGMQAPEVSIEVHISNGLPALTLVGLPETTVKEARDRVRSALINCGFTFPAKRITVNLAPADLPKEGGRYDLPIALAILAASEQIAGEKLAQFEFLGELGLSGSLRGVHGAIPAALESHKAGRSLILPQDNQMEMVLVPHSNALLASHLLQVCAFLQTGETLQKGRDVSPIAHVSQAIPDLKEIIGQEQGKRALEITAAGGHNLLLLGPPGTGKTMLASRLPGLLPELDDEEAQESAAINSLINIQPSLSQWRSRPFRAPHHTASITALVGGGVLPKPGEISLAHNGVLFLDELPEFERRVLDSLREPLESGEIVISRTRAKVCYPARFQLVAAMNPSPSGHYQGMHSRMPAQQVLRYLNRLSGPFLDRFDLSIEVPLLAPGILRQQTRNGENSEAVRERVIQARKRQLARAGRINAQMKPDDITSYCKLKNEDAAYLEEVMGKLGLSVRAWHRILKVSRTIADLGGEEHIQRKHLSEALSYRCMDRLLIQLHKSLT</sequence>
<keyword evidence="6" id="KW-1185">Reference proteome</keyword>
<dbReference type="AlphaFoldDB" id="A0A375AG32"/>
<name>A0A375AG32_9GAMM</name>
<dbReference type="InterPro" id="IPR025158">
    <property type="entry name" value="Mg_chelat-rel_C"/>
</dbReference>
<dbReference type="GO" id="GO:0005524">
    <property type="term" value="F:ATP binding"/>
    <property type="evidence" value="ECO:0007669"/>
    <property type="project" value="UniProtKB-KW"/>
</dbReference>
<gene>
    <name evidence="5" type="primary">yifB</name>
    <name evidence="5" type="ORF">DAQ1742_04268</name>
</gene>
<dbReference type="InterPro" id="IPR014721">
    <property type="entry name" value="Ribsml_uS5_D2-typ_fold_subgr"/>
</dbReference>
<dbReference type="SUPFAM" id="SSF52540">
    <property type="entry name" value="P-loop containing nucleoside triphosphate hydrolases"/>
    <property type="match status" value="1"/>
</dbReference>
<organism evidence="5 6">
    <name type="scientific">Dickeya aquatica</name>
    <dbReference type="NCBI Taxonomy" id="1401087"/>
    <lineage>
        <taxon>Bacteria</taxon>
        <taxon>Pseudomonadati</taxon>
        <taxon>Pseudomonadota</taxon>
        <taxon>Gammaproteobacteria</taxon>
        <taxon>Enterobacterales</taxon>
        <taxon>Pectobacteriaceae</taxon>
        <taxon>Dickeya</taxon>
    </lineage>
</organism>
<dbReference type="Pfam" id="PF13541">
    <property type="entry name" value="ChlI"/>
    <property type="match status" value="1"/>
</dbReference>
<dbReference type="Pfam" id="PF01078">
    <property type="entry name" value="Mg_chelatase"/>
    <property type="match status" value="1"/>
</dbReference>
<reference evidence="5 6" key="1">
    <citation type="submission" date="2016-09" db="EMBL/GenBank/DDBJ databases">
        <authorList>
            <person name="Reverchon S."/>
            <person name="Nasser W."/>
            <person name="Leonard S."/>
            <person name="Brochier C."/>
            <person name="Duprey A."/>
        </authorList>
    </citation>
    <scope>NUCLEOTIDE SEQUENCE [LARGE SCALE GENOMIC DNA]</scope>
    <source>
        <strain evidence="5 6">174/2</strain>
    </source>
</reference>
<evidence type="ECO:0000259" key="4">
    <source>
        <dbReference type="SMART" id="SM00382"/>
    </source>
</evidence>
<dbReference type="SUPFAM" id="SSF54211">
    <property type="entry name" value="Ribosomal protein S5 domain 2-like"/>
    <property type="match status" value="1"/>
</dbReference>
<dbReference type="Pfam" id="PF13335">
    <property type="entry name" value="Mg_chelatase_C"/>
    <property type="match status" value="1"/>
</dbReference>